<dbReference type="InterPro" id="IPR011701">
    <property type="entry name" value="MFS"/>
</dbReference>
<gene>
    <name evidence="9" type="ORF">Plil01_001728100</name>
</gene>
<evidence type="ECO:0000259" key="8">
    <source>
        <dbReference type="PROSITE" id="PS50850"/>
    </source>
</evidence>
<dbReference type="GO" id="GO:0022857">
    <property type="term" value="F:transmembrane transporter activity"/>
    <property type="evidence" value="ECO:0007669"/>
    <property type="project" value="InterPro"/>
</dbReference>
<feature type="transmembrane region" description="Helical" evidence="7">
    <location>
        <begin position="272"/>
        <end position="292"/>
    </location>
</feature>
<feature type="transmembrane region" description="Helical" evidence="7">
    <location>
        <begin position="212"/>
        <end position="230"/>
    </location>
</feature>
<name>A0A9W6YHF9_9STRA</name>
<protein>
    <submittedName>
        <fullName evidence="9">Unnamed protein product</fullName>
    </submittedName>
</protein>
<comment type="similarity">
    <text evidence="6">Belongs to the major facilitator superfamily. Spinster (TC 2.A.1.49) family.</text>
</comment>
<feature type="domain" description="Major facilitator superfamily (MFS) profile" evidence="8">
    <location>
        <begin position="138"/>
        <end position="609"/>
    </location>
</feature>
<feature type="transmembrane region" description="Helical" evidence="7">
    <location>
        <begin position="304"/>
        <end position="324"/>
    </location>
</feature>
<organism evidence="9 10">
    <name type="scientific">Phytophthora lilii</name>
    <dbReference type="NCBI Taxonomy" id="2077276"/>
    <lineage>
        <taxon>Eukaryota</taxon>
        <taxon>Sar</taxon>
        <taxon>Stramenopiles</taxon>
        <taxon>Oomycota</taxon>
        <taxon>Peronosporomycetes</taxon>
        <taxon>Peronosporales</taxon>
        <taxon>Peronosporaceae</taxon>
        <taxon>Phytophthora</taxon>
    </lineage>
</organism>
<feature type="transmembrane region" description="Helical" evidence="7">
    <location>
        <begin position="587"/>
        <end position="609"/>
    </location>
</feature>
<evidence type="ECO:0000256" key="3">
    <source>
        <dbReference type="ARBA" id="ARBA00022692"/>
    </source>
</evidence>
<feature type="transmembrane region" description="Helical" evidence="7">
    <location>
        <begin position="180"/>
        <end position="205"/>
    </location>
</feature>
<keyword evidence="10" id="KW-1185">Reference proteome</keyword>
<dbReference type="Proteomes" id="UP001165083">
    <property type="component" value="Unassembled WGS sequence"/>
</dbReference>
<evidence type="ECO:0000256" key="4">
    <source>
        <dbReference type="ARBA" id="ARBA00022989"/>
    </source>
</evidence>
<dbReference type="InterPro" id="IPR020846">
    <property type="entry name" value="MFS_dom"/>
</dbReference>
<dbReference type="Gene3D" id="1.20.1250.20">
    <property type="entry name" value="MFS general substrate transporter like domains"/>
    <property type="match status" value="1"/>
</dbReference>
<evidence type="ECO:0000256" key="2">
    <source>
        <dbReference type="ARBA" id="ARBA00022448"/>
    </source>
</evidence>
<keyword evidence="3 7" id="KW-0812">Transmembrane</keyword>
<dbReference type="PANTHER" id="PTHR23505">
    <property type="entry name" value="SPINSTER"/>
    <property type="match status" value="1"/>
</dbReference>
<keyword evidence="5 7" id="KW-0472">Membrane</keyword>
<dbReference type="PANTHER" id="PTHR23505:SF79">
    <property type="entry name" value="PROTEIN SPINSTER"/>
    <property type="match status" value="1"/>
</dbReference>
<evidence type="ECO:0000256" key="7">
    <source>
        <dbReference type="SAM" id="Phobius"/>
    </source>
</evidence>
<evidence type="ECO:0000256" key="1">
    <source>
        <dbReference type="ARBA" id="ARBA00004141"/>
    </source>
</evidence>
<comment type="subcellular location">
    <subcellularLocation>
        <location evidence="1">Membrane</location>
        <topology evidence="1">Multi-pass membrane protein</topology>
    </subcellularLocation>
</comment>
<dbReference type="InterPro" id="IPR044770">
    <property type="entry name" value="MFS_spinster-like"/>
</dbReference>
<dbReference type="InterPro" id="IPR036259">
    <property type="entry name" value="MFS_trans_sf"/>
</dbReference>
<sequence>MPLSTGLHRTLHIRSAQLVCIIIREESLCRNIDILVPLDPSGHMEATLVISSVSSRVVADCNWLDGLHSRGSGRLRSVHSRRWLHGDARRPRGAYVMRSVKSGVAHSTTGDSASTSFGFVGRDRSPSMKACKIKSQGLIVLLCLINMLNYLDRGIIPGAPQSFRHFITSSLGVAVTDQSVYFGLLSSSFIIGHSVLSIVFGYFAITHRPFRIIALGTSIWIVAIVICGISESVNSYALLIVGRVLSGAGEASFQCVAPPFIDRHAPPERASLYVGIYLASVFVGEAIGFVYGSAFADSSLTWAGAYYLEAILMVCLVTCCLFCVPDELNAVPPKDDVAMRKSLVSAQELPSEMRSMNANALEQYMMSSPEVATKKEPFFHVWWDVLSNFPFLLFVLGNGAYTFTLGVFNTYGPDLFVGLGLFTDEISASLVFGIIVAIGGLFGTPLGGYLIDRQTKDTTVPGKRCFVAMMSCFVYVAFAELFILIMCFLGGTKGAFLACFAVGLFCMCALWGPQMVAILELFPESRRSLAISANAVIIHIFGDVPAPTVMGVVWDSWAPNCGAVEGDNGDADLNPLCSEDQGGLKNFMLLSTLWMLWAVLLWALAAIAIKWRQKEGGFVLTTPAEY</sequence>
<dbReference type="Pfam" id="PF07690">
    <property type="entry name" value="MFS_1"/>
    <property type="match status" value="1"/>
</dbReference>
<dbReference type="SUPFAM" id="SSF103473">
    <property type="entry name" value="MFS general substrate transporter"/>
    <property type="match status" value="1"/>
</dbReference>
<feature type="transmembrane region" description="Helical" evidence="7">
    <location>
        <begin position="495"/>
        <end position="519"/>
    </location>
</feature>
<dbReference type="GO" id="GO:0016020">
    <property type="term" value="C:membrane"/>
    <property type="evidence" value="ECO:0007669"/>
    <property type="project" value="UniProtKB-SubCell"/>
</dbReference>
<dbReference type="AlphaFoldDB" id="A0A9W6YHF9"/>
<comment type="caution">
    <text evidence="9">The sequence shown here is derived from an EMBL/GenBank/DDBJ whole genome shotgun (WGS) entry which is preliminary data.</text>
</comment>
<dbReference type="PROSITE" id="PS50850">
    <property type="entry name" value="MFS"/>
    <property type="match status" value="1"/>
</dbReference>
<evidence type="ECO:0000313" key="10">
    <source>
        <dbReference type="Proteomes" id="UP001165083"/>
    </source>
</evidence>
<accession>A0A9W6YHF9</accession>
<keyword evidence="2" id="KW-0813">Transport</keyword>
<feature type="transmembrane region" description="Helical" evidence="7">
    <location>
        <begin position="472"/>
        <end position="489"/>
    </location>
</feature>
<feature type="transmembrane region" description="Helical" evidence="7">
    <location>
        <begin position="428"/>
        <end position="451"/>
    </location>
</feature>
<reference evidence="9" key="1">
    <citation type="submission" date="2023-04" db="EMBL/GenBank/DDBJ databases">
        <title>Phytophthora lilii NBRC 32176.</title>
        <authorList>
            <person name="Ichikawa N."/>
            <person name="Sato H."/>
            <person name="Tonouchi N."/>
        </authorList>
    </citation>
    <scope>NUCLEOTIDE SEQUENCE</scope>
    <source>
        <strain evidence="9">NBRC 32176</strain>
    </source>
</reference>
<dbReference type="EMBL" id="BSXW01012417">
    <property type="protein sequence ID" value="GMF64488.1"/>
    <property type="molecule type" value="Genomic_DNA"/>
</dbReference>
<keyword evidence="4 7" id="KW-1133">Transmembrane helix</keyword>
<evidence type="ECO:0000313" key="9">
    <source>
        <dbReference type="EMBL" id="GMF64488.1"/>
    </source>
</evidence>
<evidence type="ECO:0000256" key="5">
    <source>
        <dbReference type="ARBA" id="ARBA00023136"/>
    </source>
</evidence>
<proteinExistence type="inferred from homology"/>
<dbReference type="OrthoDB" id="6770063at2759"/>
<feature type="transmembrane region" description="Helical" evidence="7">
    <location>
        <begin position="133"/>
        <end position="151"/>
    </location>
</feature>
<evidence type="ECO:0000256" key="6">
    <source>
        <dbReference type="ARBA" id="ARBA00024338"/>
    </source>
</evidence>